<dbReference type="GO" id="GO:0005759">
    <property type="term" value="C:mitochondrial matrix"/>
    <property type="evidence" value="ECO:0007669"/>
    <property type="project" value="TreeGrafter"/>
</dbReference>
<name>A0A182QGG9_9DIPT</name>
<evidence type="ECO:0000256" key="1">
    <source>
        <dbReference type="ARBA" id="ARBA00007692"/>
    </source>
</evidence>
<dbReference type="PANTHER" id="PTHR15437:SF6">
    <property type="entry name" value="TRANSCRIPTION TERMINATION FACTOR, MITOCHONDRIAL"/>
    <property type="match status" value="1"/>
</dbReference>
<dbReference type="InterPro" id="IPR038538">
    <property type="entry name" value="MTERF_sf"/>
</dbReference>
<organism evidence="3 4">
    <name type="scientific">Anopheles farauti</name>
    <dbReference type="NCBI Taxonomy" id="69004"/>
    <lineage>
        <taxon>Eukaryota</taxon>
        <taxon>Metazoa</taxon>
        <taxon>Ecdysozoa</taxon>
        <taxon>Arthropoda</taxon>
        <taxon>Hexapoda</taxon>
        <taxon>Insecta</taxon>
        <taxon>Pterygota</taxon>
        <taxon>Neoptera</taxon>
        <taxon>Endopterygota</taxon>
        <taxon>Diptera</taxon>
        <taxon>Nematocera</taxon>
        <taxon>Culicoidea</taxon>
        <taxon>Culicidae</taxon>
        <taxon>Anophelinae</taxon>
        <taxon>Anopheles</taxon>
    </lineage>
</organism>
<dbReference type="VEuPathDB" id="VectorBase:AFAF009677"/>
<comment type="similarity">
    <text evidence="1">Belongs to the mTERF family.</text>
</comment>
<dbReference type="GO" id="GO:0006393">
    <property type="term" value="P:termination of mitochondrial transcription"/>
    <property type="evidence" value="ECO:0007669"/>
    <property type="project" value="TreeGrafter"/>
</dbReference>
<evidence type="ECO:0000313" key="3">
    <source>
        <dbReference type="EnsemblMetazoa" id="AFAF009677-PA"/>
    </source>
</evidence>
<dbReference type="Gene3D" id="1.25.70.10">
    <property type="entry name" value="Transcription termination factor 3, mitochondrial"/>
    <property type="match status" value="2"/>
</dbReference>
<reference evidence="3" key="2">
    <citation type="submission" date="2020-05" db="UniProtKB">
        <authorList>
            <consortium name="EnsemblMetazoa"/>
        </authorList>
    </citation>
    <scope>IDENTIFICATION</scope>
    <source>
        <strain evidence="3">FAR1</strain>
    </source>
</reference>
<dbReference type="InterPro" id="IPR003690">
    <property type="entry name" value="MTERF"/>
</dbReference>
<dbReference type="Pfam" id="PF02536">
    <property type="entry name" value="mTERF"/>
    <property type="match status" value="1"/>
</dbReference>
<proteinExistence type="inferred from homology"/>
<reference evidence="4" key="1">
    <citation type="submission" date="2014-01" db="EMBL/GenBank/DDBJ databases">
        <title>The Genome Sequence of Anopheles farauti FAR1 (V2).</title>
        <authorList>
            <consortium name="The Broad Institute Genomics Platform"/>
            <person name="Neafsey D.E."/>
            <person name="Besansky N."/>
            <person name="Howell P."/>
            <person name="Walton C."/>
            <person name="Young S.K."/>
            <person name="Zeng Q."/>
            <person name="Gargeya S."/>
            <person name="Fitzgerald M."/>
            <person name="Haas B."/>
            <person name="Abouelleil A."/>
            <person name="Allen A.W."/>
            <person name="Alvarado L."/>
            <person name="Arachchi H.M."/>
            <person name="Berlin A.M."/>
            <person name="Chapman S.B."/>
            <person name="Gainer-Dewar J."/>
            <person name="Goldberg J."/>
            <person name="Griggs A."/>
            <person name="Gujja S."/>
            <person name="Hansen M."/>
            <person name="Howarth C."/>
            <person name="Imamovic A."/>
            <person name="Ireland A."/>
            <person name="Larimer J."/>
            <person name="McCowan C."/>
            <person name="Murphy C."/>
            <person name="Pearson M."/>
            <person name="Poon T.W."/>
            <person name="Priest M."/>
            <person name="Roberts A."/>
            <person name="Saif S."/>
            <person name="Shea T."/>
            <person name="Sisk P."/>
            <person name="Sykes S."/>
            <person name="Wortman J."/>
            <person name="Nusbaum C."/>
            <person name="Birren B."/>
        </authorList>
    </citation>
    <scope>NUCLEOTIDE SEQUENCE [LARGE SCALE GENOMIC DNA]</scope>
    <source>
        <strain evidence="4">FAR1</strain>
    </source>
</reference>
<dbReference type="EMBL" id="AXCN02002086">
    <property type="status" value="NOT_ANNOTATED_CDS"/>
    <property type="molecule type" value="Genomic_DNA"/>
</dbReference>
<protein>
    <recommendedName>
        <fullName evidence="5">Transcription termination factor, mitochondrial</fullName>
    </recommendedName>
</protein>
<keyword evidence="4" id="KW-1185">Reference proteome</keyword>
<sequence length="634" mass="73238">MNELQCSRKMLRLFQLLSRKCSVLPTRRIYLGACDGGHLRHAFRTDDANKDDLPLVDDSIAAATALWNKEELFARFKNLLNCSREQSEMLYKANKKALRVFAPKLLTDNIEVLRANGIDDGFIFENPRVLSTPTDELITKIELLRELPAVNEFKMLAPFLKASLKSIKRMIHVAKEETIPGGNRINYISERTGTEVPTVIKFLSSSIRVYRITLDKFIANLNICLSHLDPADVVRHLTVLAYAPSSIQERLKALENSPLEKIKPWMVRVPDIALSKSFEAVIEKGRQPVFKDSVTGVWFETYVMKKIESFLGCTEETSREIYDKCKGSVYLCDNIEFLVSKRVLPSMIEKHSSILTAKREDLQQKISTLESLNCLRNINDVLPMCVLKVYQLKKIIKNLNNEQLDSSDTNRIYYFSDSTGFAPSEVTEQFARRTFMFRIPKDSFLENLKLFMQHMNREDILADLWAFKYSPGIVAERITRAKQVRGKKLMPWMVRCPDVVLEKSLQLTKESGALLGENETIVEYFCKRLGFDREMANSIIIKTPSVRNVRITKVKKVIDYLLDELDYKPHDIALNPRILMHSLHTTKKRMEQLKDIGCRPKSLIIVCKSQRQYEMFVKEWMDSKERKKKVQQIG</sequence>
<evidence type="ECO:0000313" key="4">
    <source>
        <dbReference type="Proteomes" id="UP000075886"/>
    </source>
</evidence>
<dbReference type="AlphaFoldDB" id="A0A182QGG9"/>
<dbReference type="GO" id="GO:0003676">
    <property type="term" value="F:nucleic acid binding"/>
    <property type="evidence" value="ECO:0007669"/>
    <property type="project" value="InterPro"/>
</dbReference>
<accession>A0A182QGG9</accession>
<evidence type="ECO:0000256" key="2">
    <source>
        <dbReference type="ARBA" id="ARBA00022946"/>
    </source>
</evidence>
<dbReference type="PANTHER" id="PTHR15437">
    <property type="entry name" value="TRANSCRIPTION TERMINATION FACTOR, MITOCHONDRIAL"/>
    <property type="match status" value="1"/>
</dbReference>
<dbReference type="Proteomes" id="UP000075886">
    <property type="component" value="Unassembled WGS sequence"/>
</dbReference>
<dbReference type="EnsemblMetazoa" id="AFAF009677-RA">
    <property type="protein sequence ID" value="AFAF009677-PA"/>
    <property type="gene ID" value="AFAF009677"/>
</dbReference>
<dbReference type="SMART" id="SM00733">
    <property type="entry name" value="Mterf"/>
    <property type="match status" value="4"/>
</dbReference>
<evidence type="ECO:0008006" key="5">
    <source>
        <dbReference type="Google" id="ProtNLM"/>
    </source>
</evidence>
<keyword evidence="2" id="KW-0809">Transit peptide</keyword>